<name>A0A803N4Y8_CHEQI</name>
<feature type="region of interest" description="Disordered" evidence="1">
    <location>
        <begin position="12"/>
        <end position="32"/>
    </location>
</feature>
<reference evidence="2" key="1">
    <citation type="journal article" date="2017" name="Nature">
        <title>The genome of Chenopodium quinoa.</title>
        <authorList>
            <person name="Jarvis D.E."/>
            <person name="Ho Y.S."/>
            <person name="Lightfoot D.J."/>
            <person name="Schmoeckel S.M."/>
            <person name="Li B."/>
            <person name="Borm T.J.A."/>
            <person name="Ohyanagi H."/>
            <person name="Mineta K."/>
            <person name="Michell C.T."/>
            <person name="Saber N."/>
            <person name="Kharbatia N.M."/>
            <person name="Rupper R.R."/>
            <person name="Sharp A.R."/>
            <person name="Dally N."/>
            <person name="Boughton B.A."/>
            <person name="Woo Y.H."/>
            <person name="Gao G."/>
            <person name="Schijlen E.G.W.M."/>
            <person name="Guo X."/>
            <person name="Momin A.A."/>
            <person name="Negrao S."/>
            <person name="Al-Babili S."/>
            <person name="Gehring C."/>
            <person name="Roessner U."/>
            <person name="Jung C."/>
            <person name="Murphy K."/>
            <person name="Arold S.T."/>
            <person name="Gojobori T."/>
            <person name="van der Linden C.G."/>
            <person name="van Loo E.N."/>
            <person name="Jellen E.N."/>
            <person name="Maughan P.J."/>
            <person name="Tester M."/>
        </authorList>
    </citation>
    <scope>NUCLEOTIDE SEQUENCE [LARGE SCALE GENOMIC DNA]</scope>
    <source>
        <strain evidence="2">cv. PI 614886</strain>
    </source>
</reference>
<feature type="region of interest" description="Disordered" evidence="1">
    <location>
        <begin position="81"/>
        <end position="165"/>
    </location>
</feature>
<keyword evidence="3" id="KW-1185">Reference proteome</keyword>
<dbReference type="Proteomes" id="UP000596660">
    <property type="component" value="Unplaced"/>
</dbReference>
<reference evidence="2" key="2">
    <citation type="submission" date="2021-03" db="UniProtKB">
        <authorList>
            <consortium name="EnsemblPlants"/>
        </authorList>
    </citation>
    <scope>IDENTIFICATION</scope>
</reference>
<dbReference type="EnsemblPlants" id="AUR62040622-RA">
    <property type="protein sequence ID" value="AUR62040622-RA:cds"/>
    <property type="gene ID" value="AUR62040622"/>
</dbReference>
<feature type="compositionally biased region" description="Basic and acidic residues" evidence="1">
    <location>
        <begin position="134"/>
        <end position="165"/>
    </location>
</feature>
<sequence length="286" mass="32465">MMSVMVSYYLGEEGSPLDEPTTSGHGKKLKKGKGVKRHKDDCLCAICIMKRRRREREAREAQLAREIGGQVASPQSKVLKTGLPEEYRQEDISHAESPVETSSYMETSHDGDADGEMEDGETKPDAVASQYNNEKSEIDRAYLHDKSDRSGDISEKSLHSDKGDAELYSHNDVNVQDEFGSRFNHIARQQPLLQQEGQTAGYLQHRHELLEMEKKRQKLRMLETFRDLENPKLLGLCETLFPNNVQTVWNGANSLVQCQRTCHRRDIHEAVASFMNPPCKSASFLQ</sequence>
<dbReference type="PANTHER" id="PTHR47809">
    <property type="entry name" value="DNA-BINDING BROMODOMAIN-CONTAINING PROTEIN"/>
    <property type="match status" value="1"/>
</dbReference>
<dbReference type="OMA" id="VYMNSED"/>
<evidence type="ECO:0000313" key="2">
    <source>
        <dbReference type="EnsemblPlants" id="AUR62040622-RA:cds"/>
    </source>
</evidence>
<evidence type="ECO:0000256" key="1">
    <source>
        <dbReference type="SAM" id="MobiDB-lite"/>
    </source>
</evidence>
<dbReference type="PANTHER" id="PTHR47809:SF2">
    <property type="entry name" value="DNA-BINDING BROMODOMAIN-CONTAINING PROTEIN"/>
    <property type="match status" value="1"/>
</dbReference>
<evidence type="ECO:0000313" key="3">
    <source>
        <dbReference type="Proteomes" id="UP000596660"/>
    </source>
</evidence>
<accession>A0A803N4Y8</accession>
<organism evidence="2 3">
    <name type="scientific">Chenopodium quinoa</name>
    <name type="common">Quinoa</name>
    <dbReference type="NCBI Taxonomy" id="63459"/>
    <lineage>
        <taxon>Eukaryota</taxon>
        <taxon>Viridiplantae</taxon>
        <taxon>Streptophyta</taxon>
        <taxon>Embryophyta</taxon>
        <taxon>Tracheophyta</taxon>
        <taxon>Spermatophyta</taxon>
        <taxon>Magnoliopsida</taxon>
        <taxon>eudicotyledons</taxon>
        <taxon>Gunneridae</taxon>
        <taxon>Pentapetalae</taxon>
        <taxon>Caryophyllales</taxon>
        <taxon>Chenopodiaceae</taxon>
        <taxon>Chenopodioideae</taxon>
        <taxon>Atripliceae</taxon>
        <taxon>Chenopodium</taxon>
    </lineage>
</organism>
<dbReference type="AlphaFoldDB" id="A0A803N4Y8"/>
<feature type="compositionally biased region" description="Basic and acidic residues" evidence="1">
    <location>
        <begin position="83"/>
        <end position="94"/>
    </location>
</feature>
<proteinExistence type="predicted"/>
<protein>
    <submittedName>
        <fullName evidence="2">Uncharacterized protein</fullName>
    </submittedName>
</protein>
<dbReference type="Gramene" id="AUR62040622-RA">
    <property type="protein sequence ID" value="AUR62040622-RA:cds"/>
    <property type="gene ID" value="AUR62040622"/>
</dbReference>